<gene>
    <name evidence="7" type="ORF">COCNU_08G003890</name>
</gene>
<evidence type="ECO:0000256" key="2">
    <source>
        <dbReference type="ARBA" id="ARBA00004947"/>
    </source>
</evidence>
<evidence type="ECO:0000313" key="7">
    <source>
        <dbReference type="EMBL" id="KAG1358943.1"/>
    </source>
</evidence>
<keyword evidence="8" id="KW-1185">Reference proteome</keyword>
<dbReference type="Proteomes" id="UP000797356">
    <property type="component" value="Chromosome 8"/>
</dbReference>
<reference evidence="7" key="1">
    <citation type="journal article" date="2017" name="Gigascience">
        <title>The genome draft of coconut (Cocos nucifera).</title>
        <authorList>
            <person name="Xiao Y."/>
            <person name="Xu P."/>
            <person name="Fan H."/>
            <person name="Baudouin L."/>
            <person name="Xia W."/>
            <person name="Bocs S."/>
            <person name="Xu J."/>
            <person name="Li Q."/>
            <person name="Guo A."/>
            <person name="Zhou L."/>
            <person name="Li J."/>
            <person name="Wu Y."/>
            <person name="Ma Z."/>
            <person name="Armero A."/>
            <person name="Issali A.E."/>
            <person name="Liu N."/>
            <person name="Peng M."/>
            <person name="Yang Y."/>
        </authorList>
    </citation>
    <scope>NUCLEOTIDE SEQUENCE</scope>
    <source>
        <tissue evidence="7">Spear leaf of Hainan Tall coconut</tissue>
    </source>
</reference>
<comment type="catalytic activity">
    <reaction evidence="1">
        <text>UDP-alpha-D-glucose = UDP-alpha-D-galactose</text>
        <dbReference type="Rhea" id="RHEA:22168"/>
        <dbReference type="ChEBI" id="CHEBI:58885"/>
        <dbReference type="ChEBI" id="CHEBI:66914"/>
        <dbReference type="EC" id="5.1.3.2"/>
    </reaction>
</comment>
<organism evidence="7 8">
    <name type="scientific">Cocos nucifera</name>
    <name type="common">Coconut palm</name>
    <dbReference type="NCBI Taxonomy" id="13894"/>
    <lineage>
        <taxon>Eukaryota</taxon>
        <taxon>Viridiplantae</taxon>
        <taxon>Streptophyta</taxon>
        <taxon>Embryophyta</taxon>
        <taxon>Tracheophyta</taxon>
        <taxon>Spermatophyta</taxon>
        <taxon>Magnoliopsida</taxon>
        <taxon>Liliopsida</taxon>
        <taxon>Arecaceae</taxon>
        <taxon>Arecoideae</taxon>
        <taxon>Cocoseae</taxon>
        <taxon>Attaleinae</taxon>
        <taxon>Cocos</taxon>
    </lineage>
</organism>
<name>A0A8K0IHA1_COCNU</name>
<evidence type="ECO:0000256" key="4">
    <source>
        <dbReference type="ARBA" id="ARBA00023144"/>
    </source>
</evidence>
<keyword evidence="5" id="KW-0119">Carbohydrate metabolism</keyword>
<dbReference type="Pfam" id="PF16363">
    <property type="entry name" value="GDP_Man_Dehyd"/>
    <property type="match status" value="1"/>
</dbReference>
<dbReference type="InterPro" id="IPR016040">
    <property type="entry name" value="NAD(P)-bd_dom"/>
</dbReference>
<evidence type="ECO:0000259" key="6">
    <source>
        <dbReference type="Pfam" id="PF16363"/>
    </source>
</evidence>
<proteinExistence type="predicted"/>
<dbReference type="PANTHER" id="PTHR43725">
    <property type="entry name" value="UDP-GLUCOSE 4-EPIMERASE"/>
    <property type="match status" value="1"/>
</dbReference>
<evidence type="ECO:0000313" key="8">
    <source>
        <dbReference type="Proteomes" id="UP000797356"/>
    </source>
</evidence>
<dbReference type="EMBL" id="CM017879">
    <property type="protein sequence ID" value="KAG1358943.1"/>
    <property type="molecule type" value="Genomic_DNA"/>
</dbReference>
<accession>A0A8K0IHA1</accession>
<protein>
    <recommendedName>
        <fullName evidence="3">UDP-glucose 4-epimerase</fullName>
        <ecNumber evidence="3">5.1.3.2</ecNumber>
    </recommendedName>
</protein>
<dbReference type="OrthoDB" id="783706at2759"/>
<dbReference type="Gene3D" id="3.40.50.720">
    <property type="entry name" value="NAD(P)-binding Rossmann-like Domain"/>
    <property type="match status" value="1"/>
</dbReference>
<evidence type="ECO:0000256" key="1">
    <source>
        <dbReference type="ARBA" id="ARBA00000083"/>
    </source>
</evidence>
<feature type="domain" description="NAD(P)-binding" evidence="6">
    <location>
        <begin position="11"/>
        <end position="82"/>
    </location>
</feature>
<dbReference type="AlphaFoldDB" id="A0A8K0IHA1"/>
<dbReference type="EC" id="5.1.3.2" evidence="3"/>
<dbReference type="GO" id="GO:0006012">
    <property type="term" value="P:galactose metabolic process"/>
    <property type="evidence" value="ECO:0007669"/>
    <property type="project" value="UniProtKB-KW"/>
</dbReference>
<evidence type="ECO:0000256" key="3">
    <source>
        <dbReference type="ARBA" id="ARBA00013189"/>
    </source>
</evidence>
<comment type="caution">
    <text evidence="7">The sequence shown here is derived from an EMBL/GenBank/DDBJ whole genome shotgun (WGS) entry which is preliminary data.</text>
</comment>
<dbReference type="GO" id="GO:0005829">
    <property type="term" value="C:cytosol"/>
    <property type="evidence" value="ECO:0007669"/>
    <property type="project" value="TreeGrafter"/>
</dbReference>
<dbReference type="InterPro" id="IPR036291">
    <property type="entry name" value="NAD(P)-bd_dom_sf"/>
</dbReference>
<dbReference type="PANTHER" id="PTHR43725:SF15">
    <property type="entry name" value="BIFUNCTIONAL UDP-GLUCOSE 4-EPIMERASE AND UDP-XYLOSE 4-EPIMERASE 1"/>
    <property type="match status" value="1"/>
</dbReference>
<dbReference type="SUPFAM" id="SSF51735">
    <property type="entry name" value="NAD(P)-binding Rossmann-fold domains"/>
    <property type="match status" value="1"/>
</dbReference>
<comment type="pathway">
    <text evidence="2">Carbohydrate metabolism; galactose metabolism.</text>
</comment>
<sequence>MGSLLKGESILVMGGVGFIGTHTVLQLLKEGFCVSIVNNFDNSIEEAVDRVRALADPDLSKNLYFHLIDLRNKEGLEKIFFQTR</sequence>
<reference evidence="7" key="2">
    <citation type="submission" date="2019-07" db="EMBL/GenBank/DDBJ databases">
        <authorList>
            <person name="Yang Y."/>
            <person name="Bocs S."/>
            <person name="Baudouin L."/>
        </authorList>
    </citation>
    <scope>NUCLEOTIDE SEQUENCE</scope>
    <source>
        <tissue evidence="7">Spear leaf of Hainan Tall coconut</tissue>
    </source>
</reference>
<dbReference type="GO" id="GO:0003978">
    <property type="term" value="F:UDP-glucose 4-epimerase activity"/>
    <property type="evidence" value="ECO:0007669"/>
    <property type="project" value="UniProtKB-EC"/>
</dbReference>
<keyword evidence="4" id="KW-0299">Galactose metabolism</keyword>
<evidence type="ECO:0000256" key="5">
    <source>
        <dbReference type="ARBA" id="ARBA00023277"/>
    </source>
</evidence>